<gene>
    <name evidence="2" type="ORF">AB8U03_04350</name>
</gene>
<organism evidence="2 3">
    <name type="scientific">Clostridium moutaii</name>
    <dbReference type="NCBI Taxonomy" id="3240932"/>
    <lineage>
        <taxon>Bacteria</taxon>
        <taxon>Bacillati</taxon>
        <taxon>Bacillota</taxon>
        <taxon>Clostridia</taxon>
        <taxon>Eubacteriales</taxon>
        <taxon>Clostridiaceae</taxon>
        <taxon>Clostridium</taxon>
    </lineage>
</organism>
<keyword evidence="1" id="KW-0812">Transmembrane</keyword>
<keyword evidence="3" id="KW-1185">Reference proteome</keyword>
<dbReference type="Pfam" id="PF07963">
    <property type="entry name" value="N_methyl"/>
    <property type="match status" value="1"/>
</dbReference>
<feature type="transmembrane region" description="Helical" evidence="1">
    <location>
        <begin position="20"/>
        <end position="40"/>
    </location>
</feature>
<accession>A0ABV4BKW0</accession>
<protein>
    <submittedName>
        <fullName evidence="2">Type II secretion system protein</fullName>
    </submittedName>
</protein>
<proteinExistence type="predicted"/>
<dbReference type="EMBL" id="JBGEWD010000003">
    <property type="protein sequence ID" value="MEY7999436.1"/>
    <property type="molecule type" value="Genomic_DNA"/>
</dbReference>
<dbReference type="Proteomes" id="UP001564657">
    <property type="component" value="Unassembled WGS sequence"/>
</dbReference>
<keyword evidence="1" id="KW-0472">Membrane</keyword>
<dbReference type="InterPro" id="IPR012902">
    <property type="entry name" value="N_methyl_site"/>
</dbReference>
<comment type="caution">
    <text evidence="2">The sequence shown here is derived from an EMBL/GenBank/DDBJ whole genome shotgun (WGS) entry which is preliminary data.</text>
</comment>
<dbReference type="NCBIfam" id="TIGR02532">
    <property type="entry name" value="IV_pilin_GFxxxE"/>
    <property type="match status" value="1"/>
</dbReference>
<evidence type="ECO:0000313" key="3">
    <source>
        <dbReference type="Proteomes" id="UP001564657"/>
    </source>
</evidence>
<reference evidence="2 3" key="1">
    <citation type="submission" date="2024-08" db="EMBL/GenBank/DDBJ databases">
        <title>Clostridium lapicellarii sp. nov., and Clostridium renhuaiense sp. nov., two species isolated from the mud in a fermentation cellar used for producing sauce-flavour Chinese liquors.</title>
        <authorList>
            <person name="Yang F."/>
            <person name="Wang H."/>
            <person name="Chen L.Q."/>
            <person name="Zhou N."/>
            <person name="Lu J.J."/>
            <person name="Pu X.X."/>
            <person name="Wan B."/>
            <person name="Wang L."/>
            <person name="Liu S.J."/>
        </authorList>
    </citation>
    <scope>NUCLEOTIDE SEQUENCE [LARGE SCALE GENOMIC DNA]</scope>
    <source>
        <strain evidence="2 3">MT-5</strain>
    </source>
</reference>
<sequence length="156" mass="18400">MLKLRRNDIDKVMVNKGFTLIEVLCSITVFSLLFMTALFIQLDTVKVKKYNEGVSSCTLIMEYVKNNIIYNFSREDILDLYKNGRIYINCNEIKFEDIEEIEAGNLFSDVKPMKEPYIVLNVMENNVLKINLQLYRKTYGKIKVDECEFYKGNYKK</sequence>
<dbReference type="RefSeq" id="WP_369703549.1">
    <property type="nucleotide sequence ID" value="NZ_JBGEWD010000003.1"/>
</dbReference>
<keyword evidence="1" id="KW-1133">Transmembrane helix</keyword>
<name>A0ABV4BKW0_9CLOT</name>
<evidence type="ECO:0000313" key="2">
    <source>
        <dbReference type="EMBL" id="MEY7999436.1"/>
    </source>
</evidence>
<evidence type="ECO:0000256" key="1">
    <source>
        <dbReference type="SAM" id="Phobius"/>
    </source>
</evidence>